<sequence length="729" mass="83900">MCIINDMRDAGLQSRLDLPALVFCGNQSAGKSSLTEVLFGIPIPRSHVACTRCVTEIRTRRTSERFSARVSIRWEYDEAVQSESFEVLKELVGSTLRRSEVRNLIEKAQTILLNPSSRFNNSKLKGSSLNRMCGELNSSNSSNSSEMLWNSHKEPEYKAENELKFTRNIICVEIYGPGEGNLVGIDMPGLIRYTEKPEDERYILLIQNITQDYLQNPNTIIVPIISCKDDIENQGIIKLAKDSDPTQERTLPVLTKADAIEDGCHSEFIDILLGKVHRFKLGFFLTKCATKLEREMKKPDHLMVRRMEEQFFFMTPPWSLAPADIRQRLGSAALGKCLGRLLTQKINEQLPVMKHQVFRELQHCCSELRSLPEIVPEENMKQFVLGLITKLGERTKAQVDSTSRKDLWISVCNQFSKFMDALRQTSPKFDLLEETVSNQSIKDDFQDKNATKNSKSIQDIQEIIENVRGRQLKGSASYDVKRVLIKEFVDKWSVLAHQLITNLGEIMGDEVQRQNIFLFQRFPKLKLESVSILARLLKRKEESAHKYVDMFIQMERRDPFTVRERAMQTLESNYYQSMSKCLESKLTERKRPFQSKCEGNHSEISNVRFAGKAQVTKKESSHHSGEILNVMAMVRAYFDISHERFGDDVCRQADHILLEEFSNEIKSELCLKLGILEASDDELRRILSESEEISLRRAELRMMREKLEPISHALQPIQSQSIDDIWPCQ</sequence>
<feature type="domain" description="GED" evidence="3">
    <location>
        <begin position="627"/>
        <end position="722"/>
    </location>
</feature>
<evidence type="ECO:0000256" key="2">
    <source>
        <dbReference type="ARBA" id="ARBA00023134"/>
    </source>
</evidence>
<dbReference type="InterPro" id="IPR045063">
    <property type="entry name" value="Dynamin_N"/>
</dbReference>
<protein>
    <submittedName>
        <fullName evidence="4">P-loop containing nucleoside triphosphate hydrolase protein</fullName>
    </submittedName>
</protein>
<evidence type="ECO:0000313" key="4">
    <source>
        <dbReference type="EMBL" id="LAC25574.1"/>
    </source>
</evidence>
<accession>A0A6A7G541</accession>
<dbReference type="SMART" id="SM00053">
    <property type="entry name" value="DYNc"/>
    <property type="match status" value="1"/>
</dbReference>
<dbReference type="GO" id="GO:0006897">
    <property type="term" value="P:endocytosis"/>
    <property type="evidence" value="ECO:0007669"/>
    <property type="project" value="TreeGrafter"/>
</dbReference>
<keyword evidence="4" id="KW-0378">Hydrolase</keyword>
<dbReference type="SUPFAM" id="SSF52540">
    <property type="entry name" value="P-loop containing nucleoside triphosphate hydrolases"/>
    <property type="match status" value="1"/>
</dbReference>
<dbReference type="PROSITE" id="PS51388">
    <property type="entry name" value="GED"/>
    <property type="match status" value="1"/>
</dbReference>
<dbReference type="InterPro" id="IPR000375">
    <property type="entry name" value="Dynamin_stalk"/>
</dbReference>
<reference evidence="4" key="1">
    <citation type="submission" date="2017-11" db="EMBL/GenBank/DDBJ databases">
        <title>The sensing device of the deep-sea amphipod.</title>
        <authorList>
            <person name="Kobayashi H."/>
            <person name="Nagahama T."/>
            <person name="Arai W."/>
            <person name="Sasagawa Y."/>
            <person name="Umeda M."/>
            <person name="Hayashi T."/>
            <person name="Nikaido I."/>
            <person name="Watanabe H."/>
            <person name="Oguri K."/>
            <person name="Kitazato H."/>
            <person name="Fujioka K."/>
            <person name="Kido Y."/>
            <person name="Takami H."/>
        </authorList>
    </citation>
    <scope>NUCLEOTIDE SEQUENCE</scope>
    <source>
        <tissue evidence="4">Whole body</tissue>
    </source>
</reference>
<dbReference type="Pfam" id="PF00350">
    <property type="entry name" value="Dynamin_N"/>
    <property type="match status" value="1"/>
</dbReference>
<dbReference type="InterPro" id="IPR022812">
    <property type="entry name" value="Dynamin"/>
</dbReference>
<dbReference type="GO" id="GO:0005525">
    <property type="term" value="F:GTP binding"/>
    <property type="evidence" value="ECO:0007669"/>
    <property type="project" value="InterPro"/>
</dbReference>
<dbReference type="GO" id="GO:0048312">
    <property type="term" value="P:intracellular distribution of mitochondria"/>
    <property type="evidence" value="ECO:0007669"/>
    <property type="project" value="TreeGrafter"/>
</dbReference>
<name>A0A6A7G541_9CRUS</name>
<dbReference type="PANTHER" id="PTHR11566">
    <property type="entry name" value="DYNAMIN"/>
    <property type="match status" value="1"/>
</dbReference>
<keyword evidence="2" id="KW-0342">GTP-binding</keyword>
<dbReference type="Gene3D" id="3.40.50.300">
    <property type="entry name" value="P-loop containing nucleotide triphosphate hydrolases"/>
    <property type="match status" value="1"/>
</dbReference>
<dbReference type="GO" id="GO:0003924">
    <property type="term" value="F:GTPase activity"/>
    <property type="evidence" value="ECO:0007669"/>
    <property type="project" value="InterPro"/>
</dbReference>
<dbReference type="EMBL" id="IACT01006441">
    <property type="protein sequence ID" value="LAC25574.1"/>
    <property type="molecule type" value="mRNA"/>
</dbReference>
<dbReference type="GO" id="GO:0000266">
    <property type="term" value="P:mitochondrial fission"/>
    <property type="evidence" value="ECO:0007669"/>
    <property type="project" value="TreeGrafter"/>
</dbReference>
<dbReference type="InterPro" id="IPR003130">
    <property type="entry name" value="GED"/>
</dbReference>
<keyword evidence="1" id="KW-0547">Nucleotide-binding</keyword>
<dbReference type="GO" id="GO:0016559">
    <property type="term" value="P:peroxisome fission"/>
    <property type="evidence" value="ECO:0007669"/>
    <property type="project" value="TreeGrafter"/>
</dbReference>
<dbReference type="GO" id="GO:0016020">
    <property type="term" value="C:membrane"/>
    <property type="evidence" value="ECO:0007669"/>
    <property type="project" value="TreeGrafter"/>
</dbReference>
<dbReference type="GO" id="GO:0005874">
    <property type="term" value="C:microtubule"/>
    <property type="evidence" value="ECO:0007669"/>
    <property type="project" value="TreeGrafter"/>
</dbReference>
<dbReference type="PANTHER" id="PTHR11566:SF21">
    <property type="entry name" value="DYNAMIN RELATED PROTEIN 1, ISOFORM A"/>
    <property type="match status" value="1"/>
</dbReference>
<dbReference type="Gene3D" id="1.20.120.1240">
    <property type="entry name" value="Dynamin, middle domain"/>
    <property type="match status" value="1"/>
</dbReference>
<dbReference type="AlphaFoldDB" id="A0A6A7G541"/>
<dbReference type="Pfam" id="PF01031">
    <property type="entry name" value="Dynamin_M"/>
    <property type="match status" value="1"/>
</dbReference>
<dbReference type="CDD" id="cd08771">
    <property type="entry name" value="DLP_1"/>
    <property type="match status" value="1"/>
</dbReference>
<dbReference type="InterPro" id="IPR020850">
    <property type="entry name" value="GED_dom"/>
</dbReference>
<dbReference type="GO" id="GO:0005739">
    <property type="term" value="C:mitochondrion"/>
    <property type="evidence" value="ECO:0007669"/>
    <property type="project" value="TreeGrafter"/>
</dbReference>
<dbReference type="InterPro" id="IPR001401">
    <property type="entry name" value="Dynamin_GTPase"/>
</dbReference>
<dbReference type="Pfam" id="PF02212">
    <property type="entry name" value="GED"/>
    <property type="match status" value="1"/>
</dbReference>
<evidence type="ECO:0000259" key="3">
    <source>
        <dbReference type="PROSITE" id="PS51388"/>
    </source>
</evidence>
<dbReference type="GO" id="GO:0008017">
    <property type="term" value="F:microtubule binding"/>
    <property type="evidence" value="ECO:0007669"/>
    <property type="project" value="TreeGrafter"/>
</dbReference>
<organism evidence="4">
    <name type="scientific">Hirondellea gigas</name>
    <dbReference type="NCBI Taxonomy" id="1518452"/>
    <lineage>
        <taxon>Eukaryota</taxon>
        <taxon>Metazoa</taxon>
        <taxon>Ecdysozoa</taxon>
        <taxon>Arthropoda</taxon>
        <taxon>Crustacea</taxon>
        <taxon>Multicrustacea</taxon>
        <taxon>Malacostraca</taxon>
        <taxon>Eumalacostraca</taxon>
        <taxon>Peracarida</taxon>
        <taxon>Amphipoda</taxon>
        <taxon>Amphilochidea</taxon>
        <taxon>Lysianassida</taxon>
        <taxon>Lysianassidira</taxon>
        <taxon>Lysianassoidea</taxon>
        <taxon>Lysianassidae</taxon>
        <taxon>Hirondellea</taxon>
    </lineage>
</organism>
<dbReference type="InterPro" id="IPR027417">
    <property type="entry name" value="P-loop_NTPase"/>
</dbReference>
<evidence type="ECO:0000256" key="1">
    <source>
        <dbReference type="ARBA" id="ARBA00022741"/>
    </source>
</evidence>
<proteinExistence type="evidence at transcript level"/>